<dbReference type="Gene3D" id="3.40.50.1820">
    <property type="entry name" value="alpha/beta hydrolase"/>
    <property type="match status" value="1"/>
</dbReference>
<dbReference type="PANTHER" id="PTHR42776:SF27">
    <property type="entry name" value="DIPEPTIDYL PEPTIDASE FAMILY MEMBER 6"/>
    <property type="match status" value="1"/>
</dbReference>
<evidence type="ECO:0000256" key="1">
    <source>
        <dbReference type="ARBA" id="ARBA00022801"/>
    </source>
</evidence>
<dbReference type="InterPro" id="IPR029058">
    <property type="entry name" value="AB_hydrolase_fold"/>
</dbReference>
<dbReference type="InterPro" id="IPR011042">
    <property type="entry name" value="6-blade_b-propeller_TolB-like"/>
</dbReference>
<dbReference type="InterPro" id="IPR011659">
    <property type="entry name" value="WD40"/>
</dbReference>
<keyword evidence="5" id="KW-0031">Aminopeptidase</keyword>
<keyword evidence="2" id="KW-0720">Serine protease</keyword>
<keyword evidence="5" id="KW-0645">Protease</keyword>
<dbReference type="Pfam" id="PF07676">
    <property type="entry name" value="PD40"/>
    <property type="match status" value="1"/>
</dbReference>
<evidence type="ECO:0000313" key="5">
    <source>
        <dbReference type="EMBL" id="SBV32389.1"/>
    </source>
</evidence>
<dbReference type="Gene3D" id="2.120.10.30">
    <property type="entry name" value="TolB, C-terminal domain"/>
    <property type="match status" value="1"/>
</dbReference>
<proteinExistence type="predicted"/>
<dbReference type="InterPro" id="IPR001375">
    <property type="entry name" value="Peptidase_S9_cat"/>
</dbReference>
<evidence type="ECO:0000256" key="2">
    <source>
        <dbReference type="ARBA" id="ARBA00022825"/>
    </source>
</evidence>
<keyword evidence="1" id="KW-0378">Hydrolase</keyword>
<feature type="signal peptide" evidence="3">
    <location>
        <begin position="1"/>
        <end position="23"/>
    </location>
</feature>
<feature type="chain" id="PRO_5013028943" evidence="3">
    <location>
        <begin position="24"/>
        <end position="653"/>
    </location>
</feature>
<dbReference type="GO" id="GO:0004177">
    <property type="term" value="F:aminopeptidase activity"/>
    <property type="evidence" value="ECO:0007669"/>
    <property type="project" value="UniProtKB-KW"/>
</dbReference>
<feature type="domain" description="Peptidase S9 prolyl oligopeptidase catalytic" evidence="4">
    <location>
        <begin position="435"/>
        <end position="646"/>
    </location>
</feature>
<keyword evidence="3" id="KW-0732">Signal</keyword>
<protein>
    <submittedName>
        <fullName evidence="5">Dipeptidyl aminopeptidase/acylaminoacyl-peptidase</fullName>
    </submittedName>
</protein>
<sequence length="653" mass="71459">MIRSVFLSSALALIFAAPISAQGGDAASLVYDGIPAVPEGIETDLQTYQNTRSATFQGWTEAGGILIRTRFGETAQLHRVAAPGAAREQITFFEEPVRNATSAPAGDRYIFAKDVGGRELYQGYLFDSAGIRTLITDPGTRNDAFTFSRDGKRIAWTRATPGRSDWDILLMEGGDITTRRVVATGPGVIAPLDFSPDGRKILLHRYISATASERYILDLDSGKTRQINPSDTEISYVGGRFTPDGEGVLVLSDQDAEYTRLVRFDVGTGKSALLSPADLAWDVEGYDLTKVSAFDVSPNGRLLAYSINEDARSRMVLIDLVNGKKLPVPDLGEVVLRKLRFSPDGTRIGMTVSAGDAESDVWTWDHKRKSLERWTFSEMGDLASGQLPMTSVIRFPSFDGRSIPAIVYRAKSPPPGKRPVLIVVHGGPEAQMRPSFDATFAYFVDKLGAVIVAPNIRGSTGYGRSFTNLDNGLKREDAVKDIGALLDWIAAQSDLDPSRVVIYGASYGGYVTLASLAYYDARLAGAIDEVGISNWSTFLKTTEGYRRDSRRAEYGDERDPEMQAFFDRISPLNMTGRMTKPLLVIQGANDPRVPRTEAEQVVAKLRAAGREVWYLLAKDEGHGFRKKANQDAAAAVQTMFLRRAFGLDDAGKK</sequence>
<dbReference type="KEGG" id="sphu:SPPYR_1269"/>
<gene>
    <name evidence="5" type="ORF">SPPYR_1269</name>
</gene>
<dbReference type="Pfam" id="PF00326">
    <property type="entry name" value="Peptidase_S9"/>
    <property type="match status" value="1"/>
</dbReference>
<dbReference type="EMBL" id="LT598653">
    <property type="protein sequence ID" value="SBV32389.1"/>
    <property type="molecule type" value="Genomic_DNA"/>
</dbReference>
<dbReference type="GO" id="GO:0004252">
    <property type="term" value="F:serine-type endopeptidase activity"/>
    <property type="evidence" value="ECO:0007669"/>
    <property type="project" value="TreeGrafter"/>
</dbReference>
<evidence type="ECO:0000259" key="4">
    <source>
        <dbReference type="Pfam" id="PF00326"/>
    </source>
</evidence>
<dbReference type="SUPFAM" id="SSF53474">
    <property type="entry name" value="alpha/beta-Hydrolases"/>
    <property type="match status" value="1"/>
</dbReference>
<reference evidence="5" key="1">
    <citation type="submission" date="2016-03" db="EMBL/GenBank/DDBJ databases">
        <authorList>
            <person name="Ploux O."/>
        </authorList>
    </citation>
    <scope>NUCLEOTIDE SEQUENCE</scope>
    <source>
        <strain evidence="5">UC10</strain>
    </source>
</reference>
<dbReference type="PANTHER" id="PTHR42776">
    <property type="entry name" value="SERINE PEPTIDASE S9 FAMILY MEMBER"/>
    <property type="match status" value="1"/>
</dbReference>
<evidence type="ECO:0000256" key="3">
    <source>
        <dbReference type="SAM" id="SignalP"/>
    </source>
</evidence>
<dbReference type="GO" id="GO:0006508">
    <property type="term" value="P:proteolysis"/>
    <property type="evidence" value="ECO:0007669"/>
    <property type="project" value="InterPro"/>
</dbReference>
<dbReference type="SUPFAM" id="SSF82171">
    <property type="entry name" value="DPP6 N-terminal domain-like"/>
    <property type="match status" value="1"/>
</dbReference>
<name>A0A1Y5PQX6_9SPHN</name>
<dbReference type="AlphaFoldDB" id="A0A1Y5PQX6"/>
<accession>A0A1Y5PQX6</accession>
<organism evidence="5">
    <name type="scientific">uncultured Sphingopyxis sp</name>
    <dbReference type="NCBI Taxonomy" id="310581"/>
    <lineage>
        <taxon>Bacteria</taxon>
        <taxon>Pseudomonadati</taxon>
        <taxon>Pseudomonadota</taxon>
        <taxon>Alphaproteobacteria</taxon>
        <taxon>Sphingomonadales</taxon>
        <taxon>Sphingomonadaceae</taxon>
        <taxon>Sphingopyxis</taxon>
        <taxon>environmental samples</taxon>
    </lineage>
</organism>